<keyword evidence="2" id="KW-0479">Metal-binding</keyword>
<dbReference type="InterPro" id="IPR037518">
    <property type="entry name" value="MPN"/>
</dbReference>
<dbReference type="NCBIfam" id="TIGR00608">
    <property type="entry name" value="radc"/>
    <property type="match status" value="1"/>
</dbReference>
<dbReference type="eggNOG" id="COG2003">
    <property type="taxonomic scope" value="Bacteria"/>
</dbReference>
<dbReference type="GO" id="GO:0006508">
    <property type="term" value="P:proteolysis"/>
    <property type="evidence" value="ECO:0007669"/>
    <property type="project" value="UniProtKB-KW"/>
</dbReference>
<keyword evidence="9" id="KW-1185">Reference proteome</keyword>
<dbReference type="PROSITE" id="PS50249">
    <property type="entry name" value="MPN"/>
    <property type="match status" value="1"/>
</dbReference>
<dbReference type="SUPFAM" id="SSF102712">
    <property type="entry name" value="JAB1/MPN domain"/>
    <property type="match status" value="1"/>
</dbReference>
<dbReference type="KEGG" id="fbl:Fbal_0132"/>
<comment type="similarity">
    <text evidence="6">Belongs to the UPF0758 family.</text>
</comment>
<dbReference type="Pfam" id="PF04002">
    <property type="entry name" value="RadC"/>
    <property type="match status" value="1"/>
</dbReference>
<dbReference type="PANTHER" id="PTHR30471">
    <property type="entry name" value="DNA REPAIR PROTEIN RADC"/>
    <property type="match status" value="1"/>
</dbReference>
<dbReference type="Proteomes" id="UP000006683">
    <property type="component" value="Chromosome"/>
</dbReference>
<evidence type="ECO:0000259" key="7">
    <source>
        <dbReference type="PROSITE" id="PS50249"/>
    </source>
</evidence>
<dbReference type="InterPro" id="IPR025657">
    <property type="entry name" value="RadC_JAB"/>
</dbReference>
<dbReference type="NCBIfam" id="NF000642">
    <property type="entry name" value="PRK00024.1"/>
    <property type="match status" value="1"/>
</dbReference>
<dbReference type="HOGENOM" id="CLU_073529_0_1_6"/>
<evidence type="ECO:0000256" key="6">
    <source>
        <dbReference type="RuleBase" id="RU003797"/>
    </source>
</evidence>
<evidence type="ECO:0000313" key="8">
    <source>
        <dbReference type="EMBL" id="ADN74346.1"/>
    </source>
</evidence>
<dbReference type="Gene3D" id="3.40.140.10">
    <property type="entry name" value="Cytidine Deaminase, domain 2"/>
    <property type="match status" value="1"/>
</dbReference>
<dbReference type="GO" id="GO:0046872">
    <property type="term" value="F:metal ion binding"/>
    <property type="evidence" value="ECO:0007669"/>
    <property type="project" value="UniProtKB-KW"/>
</dbReference>
<feature type="domain" description="MPN" evidence="7">
    <location>
        <begin position="105"/>
        <end position="227"/>
    </location>
</feature>
<name>E1SW46_FERBD</name>
<sequence>MDGKSIAQWPASERPRERLLKQGPEALSDAELLAIFLRTGVPGTSAVALARQLLDEFGDLGHLLNASKQQFCAIRGLGEAKYVQLHATLELARRYLAVQWQRGEPLTSPQAVRDYLRHRLQGLEEERFMLLLLDSQHRVLQTIELSRGTIDAAQVYPREVVKTALKANAAAVILAHNHPSGVAEPSQADRHITGRIQQALALVDVSVLDHLVVGRGQSCSFAERGWL</sequence>
<keyword evidence="1" id="KW-0645">Protease</keyword>
<organism evidence="8 9">
    <name type="scientific">Ferrimonas balearica (strain DSM 9799 / CCM 4581 / KCTC 23876 / PAT)</name>
    <dbReference type="NCBI Taxonomy" id="550540"/>
    <lineage>
        <taxon>Bacteria</taxon>
        <taxon>Pseudomonadati</taxon>
        <taxon>Pseudomonadota</taxon>
        <taxon>Gammaproteobacteria</taxon>
        <taxon>Alteromonadales</taxon>
        <taxon>Ferrimonadaceae</taxon>
        <taxon>Ferrimonas</taxon>
    </lineage>
</organism>
<dbReference type="Gene3D" id="1.10.150.20">
    <property type="entry name" value="5' to 3' exonuclease, C-terminal subdomain"/>
    <property type="match status" value="1"/>
</dbReference>
<protein>
    <submittedName>
        <fullName evidence="8">DNA repair protein RadC</fullName>
    </submittedName>
</protein>
<dbReference type="GO" id="GO:0008237">
    <property type="term" value="F:metallopeptidase activity"/>
    <property type="evidence" value="ECO:0007669"/>
    <property type="project" value="UniProtKB-KW"/>
</dbReference>
<evidence type="ECO:0000256" key="5">
    <source>
        <dbReference type="ARBA" id="ARBA00023049"/>
    </source>
</evidence>
<dbReference type="SUPFAM" id="SSF47781">
    <property type="entry name" value="RuvA domain 2-like"/>
    <property type="match status" value="1"/>
</dbReference>
<dbReference type="CDD" id="cd08071">
    <property type="entry name" value="MPN_DUF2466"/>
    <property type="match status" value="1"/>
</dbReference>
<dbReference type="OrthoDB" id="9804482at2"/>
<dbReference type="STRING" id="550540.Fbal_0132"/>
<evidence type="ECO:0000256" key="2">
    <source>
        <dbReference type="ARBA" id="ARBA00022723"/>
    </source>
</evidence>
<proteinExistence type="inferred from homology"/>
<dbReference type="PANTHER" id="PTHR30471:SF3">
    <property type="entry name" value="UPF0758 PROTEIN YEES-RELATED"/>
    <property type="match status" value="1"/>
</dbReference>
<gene>
    <name evidence="8" type="ordered locus">Fbal_0132</name>
</gene>
<dbReference type="InterPro" id="IPR010994">
    <property type="entry name" value="RuvA_2-like"/>
</dbReference>
<dbReference type="Pfam" id="PF20582">
    <property type="entry name" value="UPF0758_N"/>
    <property type="match status" value="1"/>
</dbReference>
<dbReference type="EMBL" id="CP002209">
    <property type="protein sequence ID" value="ADN74346.1"/>
    <property type="molecule type" value="Genomic_DNA"/>
</dbReference>
<keyword evidence="3" id="KW-0378">Hydrolase</keyword>
<dbReference type="InterPro" id="IPR046778">
    <property type="entry name" value="UPF0758_N"/>
</dbReference>
<dbReference type="InterPro" id="IPR001405">
    <property type="entry name" value="UPF0758"/>
</dbReference>
<accession>E1SW46</accession>
<keyword evidence="5" id="KW-0482">Metalloprotease</keyword>
<evidence type="ECO:0000313" key="9">
    <source>
        <dbReference type="Proteomes" id="UP000006683"/>
    </source>
</evidence>
<dbReference type="PROSITE" id="PS01302">
    <property type="entry name" value="UPF0758"/>
    <property type="match status" value="1"/>
</dbReference>
<reference evidence="8 9" key="1">
    <citation type="journal article" date="2010" name="Stand. Genomic Sci.">
        <title>Complete genome sequence of Ferrimonas balearica type strain (PAT).</title>
        <authorList>
            <person name="Nolan M."/>
            <person name="Sikorski J."/>
            <person name="Davenport K."/>
            <person name="Lucas S."/>
            <person name="Glavina Del Rio T."/>
            <person name="Tice H."/>
            <person name="Cheng J."/>
            <person name="Goodwin L."/>
            <person name="Pitluck S."/>
            <person name="Liolios K."/>
            <person name="Ivanova N."/>
            <person name="Mavromatis K."/>
            <person name="Ovchinnikova G."/>
            <person name="Pati A."/>
            <person name="Chen A."/>
            <person name="Palaniappan K."/>
            <person name="Land M."/>
            <person name="Hauser L."/>
            <person name="Chang Y."/>
            <person name="Jeffries C."/>
            <person name="Tapia R."/>
            <person name="Brettin T."/>
            <person name="Detter J."/>
            <person name="Han C."/>
            <person name="Yasawong M."/>
            <person name="Rohde M."/>
            <person name="Tindall B."/>
            <person name="Goker M."/>
            <person name="Woyke T."/>
            <person name="Bristow J."/>
            <person name="Eisen J."/>
            <person name="Markowitz V."/>
            <person name="Hugenholtz P."/>
            <person name="Kyrpides N."/>
            <person name="Klenk H."/>
            <person name="Lapidus A."/>
        </authorList>
    </citation>
    <scope>NUCLEOTIDE SEQUENCE [LARGE SCALE GENOMIC DNA]</scope>
    <source>
        <strain evidence="9">DSM 9799 / CCM 4581 / KCTC 23876 / PAT</strain>
    </source>
</reference>
<evidence type="ECO:0000256" key="3">
    <source>
        <dbReference type="ARBA" id="ARBA00022801"/>
    </source>
</evidence>
<dbReference type="InterPro" id="IPR020891">
    <property type="entry name" value="UPF0758_CS"/>
</dbReference>
<evidence type="ECO:0000256" key="4">
    <source>
        <dbReference type="ARBA" id="ARBA00022833"/>
    </source>
</evidence>
<dbReference type="RefSeq" id="WP_013343652.1">
    <property type="nucleotide sequence ID" value="NC_014541.1"/>
</dbReference>
<keyword evidence="4" id="KW-0862">Zinc</keyword>
<dbReference type="AlphaFoldDB" id="E1SW46"/>
<dbReference type="GeneID" id="67180374"/>
<evidence type="ECO:0000256" key="1">
    <source>
        <dbReference type="ARBA" id="ARBA00022670"/>
    </source>
</evidence>